<proteinExistence type="predicted"/>
<name>A0A2M8GNQ6_9BACT</name>
<accession>A0A2M8GNQ6</accession>
<gene>
    <name evidence="1" type="ORF">CO007_01220</name>
</gene>
<dbReference type="Proteomes" id="UP000229370">
    <property type="component" value="Unassembled WGS sequence"/>
</dbReference>
<sequence length="69" mass="7726">MRTIDNKNFHSNSISNFLSLGSFALLVQRSPPEADGVGSGVEGDLHCFIHKKPLPNFRSGMVFVKIFYR</sequence>
<reference evidence="2" key="1">
    <citation type="submission" date="2017-09" db="EMBL/GenBank/DDBJ databases">
        <title>Depth-based differentiation of microbial function through sediment-hosted aquifers and enrichment of novel symbionts in the deep terrestrial subsurface.</title>
        <authorList>
            <person name="Probst A.J."/>
            <person name="Ladd B."/>
            <person name="Jarett J.K."/>
            <person name="Geller-Mcgrath D.E."/>
            <person name="Sieber C.M.K."/>
            <person name="Emerson J.B."/>
            <person name="Anantharaman K."/>
            <person name="Thomas B.C."/>
            <person name="Malmstrom R."/>
            <person name="Stieglmeier M."/>
            <person name="Klingl A."/>
            <person name="Woyke T."/>
            <person name="Ryan C.M."/>
            <person name="Banfield J.F."/>
        </authorList>
    </citation>
    <scope>NUCLEOTIDE SEQUENCE [LARGE SCALE GENOMIC DNA]</scope>
</reference>
<protein>
    <submittedName>
        <fullName evidence="1">Uncharacterized protein</fullName>
    </submittedName>
</protein>
<organism evidence="1 2">
    <name type="scientific">Candidatus Roizmanbacteria bacterium CG_4_8_14_3_um_filter_36_10</name>
    <dbReference type="NCBI Taxonomy" id="1974834"/>
    <lineage>
        <taxon>Bacteria</taxon>
        <taxon>Candidatus Roizmaniibacteriota</taxon>
    </lineage>
</organism>
<evidence type="ECO:0000313" key="1">
    <source>
        <dbReference type="EMBL" id="PJC82119.1"/>
    </source>
</evidence>
<comment type="caution">
    <text evidence="1">The sequence shown here is derived from an EMBL/GenBank/DDBJ whole genome shotgun (WGS) entry which is preliminary data.</text>
</comment>
<dbReference type="AlphaFoldDB" id="A0A2M8GNQ6"/>
<evidence type="ECO:0000313" key="2">
    <source>
        <dbReference type="Proteomes" id="UP000229370"/>
    </source>
</evidence>
<dbReference type="EMBL" id="PFQK01000026">
    <property type="protein sequence ID" value="PJC82119.1"/>
    <property type="molecule type" value="Genomic_DNA"/>
</dbReference>